<evidence type="ECO:0000313" key="3">
    <source>
        <dbReference type="Proteomes" id="UP000028705"/>
    </source>
</evidence>
<gene>
    <name evidence="2" type="ORF">IW15_17635</name>
</gene>
<name>A0A086A2S6_9FLAO</name>
<evidence type="ECO:0000313" key="2">
    <source>
        <dbReference type="EMBL" id="KFF10990.1"/>
    </source>
</evidence>
<feature type="region of interest" description="Disordered" evidence="1">
    <location>
        <begin position="1"/>
        <end position="20"/>
    </location>
</feature>
<dbReference type="Proteomes" id="UP000028705">
    <property type="component" value="Unassembled WGS sequence"/>
</dbReference>
<dbReference type="AlphaFoldDB" id="A0A086A2S6"/>
<keyword evidence="3" id="KW-1185">Reference proteome</keyword>
<evidence type="ECO:0000256" key="1">
    <source>
        <dbReference type="SAM" id="MobiDB-lite"/>
    </source>
</evidence>
<sequence>MPIRVHGTYKNDTGPSDEKKTNRTELFYFTVIKVMKFLVKTTSTNNKTKATSKRTYLFLKQLFILWDKIKKQTQSGLNTLHFISFQKKAINFKL</sequence>
<proteinExistence type="predicted"/>
<dbReference type="EMBL" id="JPRH01000008">
    <property type="protein sequence ID" value="KFF10990.1"/>
    <property type="molecule type" value="Genomic_DNA"/>
</dbReference>
<organism evidence="2 3">
    <name type="scientific">Chryseobacterium soli</name>
    <dbReference type="NCBI Taxonomy" id="445961"/>
    <lineage>
        <taxon>Bacteria</taxon>
        <taxon>Pseudomonadati</taxon>
        <taxon>Bacteroidota</taxon>
        <taxon>Flavobacteriia</taxon>
        <taxon>Flavobacteriales</taxon>
        <taxon>Weeksellaceae</taxon>
        <taxon>Chryseobacterium group</taxon>
        <taxon>Chryseobacterium</taxon>
    </lineage>
</organism>
<comment type="caution">
    <text evidence="2">The sequence shown here is derived from an EMBL/GenBank/DDBJ whole genome shotgun (WGS) entry which is preliminary data.</text>
</comment>
<reference evidence="2 3" key="1">
    <citation type="submission" date="2014-07" db="EMBL/GenBank/DDBJ databases">
        <title>Genome of Chryseobacterium soli DSM 19298.</title>
        <authorList>
            <person name="Stropko S.J."/>
            <person name="Pipes S.E."/>
            <person name="Newman J."/>
        </authorList>
    </citation>
    <scope>NUCLEOTIDE SEQUENCE [LARGE SCALE GENOMIC DNA]</scope>
    <source>
        <strain evidence="2 3">DSM 19298</strain>
    </source>
</reference>
<accession>A0A086A2S6</accession>
<protein>
    <submittedName>
        <fullName evidence="2">Uncharacterized protein</fullName>
    </submittedName>
</protein>